<evidence type="ECO:0000313" key="2">
    <source>
        <dbReference type="EMBL" id="XBM00665.1"/>
    </source>
</evidence>
<dbReference type="SMART" id="SM00860">
    <property type="entry name" value="SMI1_KNR4"/>
    <property type="match status" value="1"/>
</dbReference>
<name>A0AAU7F7I5_9NEIS</name>
<dbReference type="EMBL" id="CP157355">
    <property type="protein sequence ID" value="XBM00665.1"/>
    <property type="molecule type" value="Genomic_DNA"/>
</dbReference>
<organism evidence="2">
    <name type="scientific">Chitinibacter mangrovi</name>
    <dbReference type="NCBI Taxonomy" id="3153927"/>
    <lineage>
        <taxon>Bacteria</taxon>
        <taxon>Pseudomonadati</taxon>
        <taxon>Pseudomonadota</taxon>
        <taxon>Betaproteobacteria</taxon>
        <taxon>Neisseriales</taxon>
        <taxon>Chitinibacteraceae</taxon>
        <taxon>Chitinibacter</taxon>
    </lineage>
</organism>
<reference evidence="2" key="1">
    <citation type="submission" date="2024-05" db="EMBL/GenBank/DDBJ databases">
        <authorList>
            <person name="Yang L."/>
            <person name="Pan L."/>
        </authorList>
    </citation>
    <scope>NUCLEOTIDE SEQUENCE</scope>
    <source>
        <strain evidence="2">FCG-7</strain>
    </source>
</reference>
<evidence type="ECO:0000259" key="1">
    <source>
        <dbReference type="SMART" id="SM00860"/>
    </source>
</evidence>
<dbReference type="InterPro" id="IPR037883">
    <property type="entry name" value="Knr4/Smi1-like_sf"/>
</dbReference>
<proteinExistence type="predicted"/>
<dbReference type="SUPFAM" id="SSF160631">
    <property type="entry name" value="SMI1/KNR4-like"/>
    <property type="match status" value="1"/>
</dbReference>
<dbReference type="KEGG" id="cmav:ABHF33_16685"/>
<feature type="domain" description="Knr4/Smi1-like" evidence="1">
    <location>
        <begin position="33"/>
        <end position="193"/>
    </location>
</feature>
<dbReference type="InterPro" id="IPR018958">
    <property type="entry name" value="Knr4/Smi1-like_dom"/>
</dbReference>
<accession>A0AAU7F7I5</accession>
<dbReference type="Pfam" id="PF09346">
    <property type="entry name" value="SMI1_KNR4"/>
    <property type="match status" value="1"/>
</dbReference>
<dbReference type="RefSeq" id="WP_348945007.1">
    <property type="nucleotide sequence ID" value="NZ_CP157355.1"/>
</dbReference>
<gene>
    <name evidence="2" type="ORF">ABHF33_16685</name>
</gene>
<protein>
    <submittedName>
        <fullName evidence="2">SMI1/KNR4 family protein</fullName>
    </submittedName>
</protein>
<sequence>MNISEMLENFNQRLVAELGEDEAASLQLHPSAPATEAQLAQLQGFSNLPIPAELLQLYRQLGGITFNDCEESYIEIFSPAELLSLLVNRSPKLPADSLGLIDTIRRSWAYDRKELDPEAYFDEDTLRSLNEDYKCFGIYREDLEAAYYFYFDKNGQFGEVYYHQDEFNVLECALSQMVDESAADNSLATLLEQGFEDLAAFHIDGKYRGW</sequence>
<dbReference type="AlphaFoldDB" id="A0AAU7F7I5"/>